<evidence type="ECO:0000256" key="2">
    <source>
        <dbReference type="ARBA" id="ARBA00010139"/>
    </source>
</evidence>
<feature type="domain" description="FAD/NAD(P)-binding" evidence="4">
    <location>
        <begin position="10"/>
        <end position="231"/>
    </location>
</feature>
<keyword evidence="6" id="KW-1185">Reference proteome</keyword>
<comment type="cofactor">
    <cofactor evidence="1">
        <name>FAD</name>
        <dbReference type="ChEBI" id="CHEBI:57692"/>
    </cofactor>
</comment>
<dbReference type="SUPFAM" id="SSF51905">
    <property type="entry name" value="FAD/NAD(P)-binding domain"/>
    <property type="match status" value="1"/>
</dbReference>
<dbReference type="GO" id="GO:0004497">
    <property type="term" value="F:monooxygenase activity"/>
    <property type="evidence" value="ECO:0007669"/>
    <property type="project" value="UniProtKB-KW"/>
</dbReference>
<keyword evidence="3" id="KW-0560">Oxidoreductase</keyword>
<evidence type="ECO:0000259" key="4">
    <source>
        <dbReference type="Pfam" id="PF07992"/>
    </source>
</evidence>
<proteinExistence type="inferred from homology"/>
<sequence length="491" mass="54968">MVEPKQYKTDVLIVGAGISGIAAAYHLKEKCPNHDFMILEGMESHGGTWLTHKYPGVRSDSDLYTFGYSFKPWTGVPIASADEILNYMGEVISESKLNDQLYFSHKIASADWNSEKKCWVVKGEIGAEKQPFELESNILWMAAGYYDHKTPYTPEFPGMSDFKGEIIHPQHWPEALDYSDKQVVVIGSGATAATIIPAMAGDTKHITMLQRSPTYFVPLENKNELADTLRQIDVPEALVHDIVRKKILFDAKQIHEASNAYPDIVKAELLKTVRGFLGEEFDVEKHFTPSYRPWQQRIACVPDGDLFAGINAGKASVVTDQIDRFVNNGILLKSGELLEADIIVTATGFNLSMVGGVQVSLDGVPVDFASMTTYRGVLFSGMPNFINVFGYLRTSWTMRAELVAEYVCRLLNHMNEHNLTVVTPELRESDANMTLKPFISPDDFNPGYLQRAGHLMPKQGDRAPWQFSQDYYQECEELPAASLNDDVLKYG</sequence>
<dbReference type="AlphaFoldDB" id="A0A3M0AF83"/>
<evidence type="ECO:0000256" key="3">
    <source>
        <dbReference type="ARBA" id="ARBA00023033"/>
    </source>
</evidence>
<dbReference type="Gene3D" id="3.50.50.60">
    <property type="entry name" value="FAD/NAD(P)-binding domain"/>
    <property type="match status" value="2"/>
</dbReference>
<gene>
    <name evidence="5" type="ORF">DFR27_0913</name>
</gene>
<dbReference type="OrthoDB" id="312624at2"/>
<dbReference type="InterPro" id="IPR051820">
    <property type="entry name" value="FAD-binding_MO"/>
</dbReference>
<dbReference type="PANTHER" id="PTHR43872:SF1">
    <property type="entry name" value="MONOOXYGENASE, PUTATIVE (AFU_ORTHOLOGUE AFUA_8G02570)-RELATED"/>
    <property type="match status" value="1"/>
</dbReference>
<evidence type="ECO:0000313" key="5">
    <source>
        <dbReference type="EMBL" id="RMA81115.1"/>
    </source>
</evidence>
<dbReference type="InterPro" id="IPR023753">
    <property type="entry name" value="FAD/NAD-binding_dom"/>
</dbReference>
<keyword evidence="3" id="KW-0503">Monooxygenase</keyword>
<evidence type="ECO:0000313" key="6">
    <source>
        <dbReference type="Proteomes" id="UP000267187"/>
    </source>
</evidence>
<dbReference type="Proteomes" id="UP000267187">
    <property type="component" value="Unassembled WGS sequence"/>
</dbReference>
<organism evidence="5 6">
    <name type="scientific">Umboniibacter marinipuniceus</name>
    <dbReference type="NCBI Taxonomy" id="569599"/>
    <lineage>
        <taxon>Bacteria</taxon>
        <taxon>Pseudomonadati</taxon>
        <taxon>Pseudomonadota</taxon>
        <taxon>Gammaproteobacteria</taxon>
        <taxon>Cellvibrionales</taxon>
        <taxon>Cellvibrionaceae</taxon>
        <taxon>Umboniibacter</taxon>
    </lineage>
</organism>
<dbReference type="Pfam" id="PF07992">
    <property type="entry name" value="Pyr_redox_2"/>
    <property type="match status" value="1"/>
</dbReference>
<comment type="caution">
    <text evidence="5">The sequence shown here is derived from an EMBL/GenBank/DDBJ whole genome shotgun (WGS) entry which is preliminary data.</text>
</comment>
<name>A0A3M0AF83_9GAMM</name>
<dbReference type="InterPro" id="IPR036188">
    <property type="entry name" value="FAD/NAD-bd_sf"/>
</dbReference>
<dbReference type="PANTHER" id="PTHR43872">
    <property type="entry name" value="MONOOXYGENASE, PUTATIVE (AFU_ORTHOLOGUE AFUA_8G02570)-RELATED"/>
    <property type="match status" value="1"/>
</dbReference>
<protein>
    <submittedName>
        <fullName evidence="5">Cation diffusion facilitator CzcD-associated flavoprotein CzcO</fullName>
    </submittedName>
</protein>
<comment type="similarity">
    <text evidence="2">Belongs to the FAD-binding monooxygenase family.</text>
</comment>
<dbReference type="EMBL" id="REFJ01000002">
    <property type="protein sequence ID" value="RMA81115.1"/>
    <property type="molecule type" value="Genomic_DNA"/>
</dbReference>
<evidence type="ECO:0000256" key="1">
    <source>
        <dbReference type="ARBA" id="ARBA00001974"/>
    </source>
</evidence>
<reference evidence="5 6" key="1">
    <citation type="submission" date="2018-10" db="EMBL/GenBank/DDBJ databases">
        <title>Genomic Encyclopedia of Type Strains, Phase IV (KMG-IV): sequencing the most valuable type-strain genomes for metagenomic binning, comparative biology and taxonomic classification.</title>
        <authorList>
            <person name="Goeker M."/>
        </authorList>
    </citation>
    <scope>NUCLEOTIDE SEQUENCE [LARGE SCALE GENOMIC DNA]</scope>
    <source>
        <strain evidence="5 6">DSM 25080</strain>
    </source>
</reference>
<accession>A0A3M0AF83</accession>
<dbReference type="RefSeq" id="WP_121876276.1">
    <property type="nucleotide sequence ID" value="NZ_REFJ01000002.1"/>
</dbReference>